<reference evidence="1 2" key="1">
    <citation type="submission" date="2018-10" db="EMBL/GenBank/DDBJ databases">
        <title>Genomic Encyclopedia of Archaeal and Bacterial Type Strains, Phase II (KMG-II): from individual species to whole genera.</title>
        <authorList>
            <person name="Goeker M."/>
        </authorList>
    </citation>
    <scope>NUCLEOTIDE SEQUENCE [LARGE SCALE GENOMIC DNA]</scope>
    <source>
        <strain evidence="1 2">DSM 235</strain>
    </source>
</reference>
<dbReference type="RefSeq" id="WP_120798293.1">
    <property type="nucleotide sequence ID" value="NZ_RBXL01000001.1"/>
</dbReference>
<dbReference type="AlphaFoldDB" id="A0A495V9Y6"/>
<proteinExistence type="predicted"/>
<evidence type="ECO:0000313" key="1">
    <source>
        <dbReference type="EMBL" id="RKT46129.1"/>
    </source>
</evidence>
<protein>
    <submittedName>
        <fullName evidence="1">Uncharacterized protein</fullName>
    </submittedName>
</protein>
<organism evidence="1 2">
    <name type="scientific">Thiocapsa rosea</name>
    <dbReference type="NCBI Taxonomy" id="69360"/>
    <lineage>
        <taxon>Bacteria</taxon>
        <taxon>Pseudomonadati</taxon>
        <taxon>Pseudomonadota</taxon>
        <taxon>Gammaproteobacteria</taxon>
        <taxon>Chromatiales</taxon>
        <taxon>Chromatiaceae</taxon>
        <taxon>Thiocapsa</taxon>
    </lineage>
</organism>
<dbReference type="Proteomes" id="UP000274556">
    <property type="component" value="Unassembled WGS sequence"/>
</dbReference>
<accession>A0A495V9Y6</accession>
<name>A0A495V9Y6_9GAMM</name>
<keyword evidence="2" id="KW-1185">Reference proteome</keyword>
<sequence>MLDFLLNRLRRSDRERYAETIGSQSDCASLYAGIIAASAAYVPVCSGREVRVHRNLDFGAAQREVMSSLGRPDHAVYALNPLTEAILVYRCRLEACRIREELHFSRHGLFYVNRTLSSMLPRQDELILRILSDKYLDGQPFDGIDTKIVDSRGREIVTTSGPPFVVEYLAALDPILSRLRADAVIDSSQPPGLDRNQRASAISSLL</sequence>
<comment type="caution">
    <text evidence="1">The sequence shown here is derived from an EMBL/GenBank/DDBJ whole genome shotgun (WGS) entry which is preliminary data.</text>
</comment>
<gene>
    <name evidence="1" type="ORF">BDD21_3628</name>
</gene>
<dbReference type="EMBL" id="RBXL01000001">
    <property type="protein sequence ID" value="RKT46129.1"/>
    <property type="molecule type" value="Genomic_DNA"/>
</dbReference>
<evidence type="ECO:0000313" key="2">
    <source>
        <dbReference type="Proteomes" id="UP000274556"/>
    </source>
</evidence>